<feature type="transmembrane region" description="Helical" evidence="6">
    <location>
        <begin position="20"/>
        <end position="42"/>
    </location>
</feature>
<dbReference type="InterPro" id="IPR033479">
    <property type="entry name" value="dCache_1"/>
</dbReference>
<evidence type="ECO:0000256" key="4">
    <source>
        <dbReference type="ARBA" id="ARBA00022989"/>
    </source>
</evidence>
<evidence type="ECO:0000256" key="5">
    <source>
        <dbReference type="ARBA" id="ARBA00023136"/>
    </source>
</evidence>
<dbReference type="AlphaFoldDB" id="A0A0F9CDA2"/>
<accession>A0A0F9CDA2</accession>
<dbReference type="CDD" id="cd18774">
    <property type="entry name" value="PDC2_HK_sensor"/>
    <property type="match status" value="1"/>
</dbReference>
<feature type="non-terminal residue" evidence="8">
    <location>
        <position position="268"/>
    </location>
</feature>
<protein>
    <recommendedName>
        <fullName evidence="7">Cache domain-containing protein</fullName>
    </recommendedName>
</protein>
<dbReference type="SUPFAM" id="SSF103190">
    <property type="entry name" value="Sensory domain-like"/>
    <property type="match status" value="1"/>
</dbReference>
<comment type="caution">
    <text evidence="8">The sequence shown here is derived from an EMBL/GenBank/DDBJ whole genome shotgun (WGS) entry which is preliminary data.</text>
</comment>
<proteinExistence type="predicted"/>
<gene>
    <name evidence="8" type="ORF">LCGC14_2415970</name>
</gene>
<reference evidence="8" key="1">
    <citation type="journal article" date="2015" name="Nature">
        <title>Complex archaea that bridge the gap between prokaryotes and eukaryotes.</title>
        <authorList>
            <person name="Spang A."/>
            <person name="Saw J.H."/>
            <person name="Jorgensen S.L."/>
            <person name="Zaremba-Niedzwiedzka K."/>
            <person name="Martijn J."/>
            <person name="Lind A.E."/>
            <person name="van Eijk R."/>
            <person name="Schleper C."/>
            <person name="Guy L."/>
            <person name="Ettema T.J."/>
        </authorList>
    </citation>
    <scope>NUCLEOTIDE SEQUENCE</scope>
</reference>
<dbReference type="GO" id="GO:0005886">
    <property type="term" value="C:plasma membrane"/>
    <property type="evidence" value="ECO:0007669"/>
    <property type="project" value="UniProtKB-SubCell"/>
</dbReference>
<feature type="domain" description="Cache" evidence="7">
    <location>
        <begin position="91"/>
        <end position="226"/>
    </location>
</feature>
<sequence>MPDVFNEEMRTKKTSLRRKLLIYFLFLSLVPMVIVGSIAFLITIHQLEQSTQAHLSDLARDCGWEISDYVGEVYQDIKRNSKPDIFRRDSEAIQKHIVDLLEAHYYYDAISVIDVKGTIIASTREELIGQSRTDQGWFQKTLQIRQTTSIDAYRSESAAGRVVIGLNFPIIDEMSGAATGVLAARISMDHIVERVRLLEEKILRGIHAYLLNRRGEILAGPDEMVFLKRYHLYDFPVVQDLLAGKTGITRYKNDRNEDVISAQHALVG</sequence>
<dbReference type="Pfam" id="PF02743">
    <property type="entry name" value="dCache_1"/>
    <property type="match status" value="1"/>
</dbReference>
<evidence type="ECO:0000256" key="6">
    <source>
        <dbReference type="SAM" id="Phobius"/>
    </source>
</evidence>
<keyword evidence="2" id="KW-1003">Cell membrane</keyword>
<evidence type="ECO:0000256" key="2">
    <source>
        <dbReference type="ARBA" id="ARBA00022475"/>
    </source>
</evidence>
<organism evidence="8">
    <name type="scientific">marine sediment metagenome</name>
    <dbReference type="NCBI Taxonomy" id="412755"/>
    <lineage>
        <taxon>unclassified sequences</taxon>
        <taxon>metagenomes</taxon>
        <taxon>ecological metagenomes</taxon>
    </lineage>
</organism>
<evidence type="ECO:0000313" key="8">
    <source>
        <dbReference type="EMBL" id="KKL24372.1"/>
    </source>
</evidence>
<keyword evidence="4 6" id="KW-1133">Transmembrane helix</keyword>
<evidence type="ECO:0000259" key="7">
    <source>
        <dbReference type="Pfam" id="PF02743"/>
    </source>
</evidence>
<name>A0A0F9CDA2_9ZZZZ</name>
<keyword evidence="3 6" id="KW-0812">Transmembrane</keyword>
<dbReference type="Gene3D" id="3.30.450.20">
    <property type="entry name" value="PAS domain"/>
    <property type="match status" value="1"/>
</dbReference>
<keyword evidence="5 6" id="KW-0472">Membrane</keyword>
<evidence type="ECO:0000256" key="1">
    <source>
        <dbReference type="ARBA" id="ARBA00004651"/>
    </source>
</evidence>
<dbReference type="EMBL" id="LAZR01036620">
    <property type="protein sequence ID" value="KKL24372.1"/>
    <property type="molecule type" value="Genomic_DNA"/>
</dbReference>
<comment type="subcellular location">
    <subcellularLocation>
        <location evidence="1">Cell membrane</location>
        <topology evidence="1">Multi-pass membrane protein</topology>
    </subcellularLocation>
</comment>
<dbReference type="InterPro" id="IPR029151">
    <property type="entry name" value="Sensor-like_sf"/>
</dbReference>
<evidence type="ECO:0000256" key="3">
    <source>
        <dbReference type="ARBA" id="ARBA00022692"/>
    </source>
</evidence>